<sequence length="163" mass="18022">LAAPYGQNSNASQHRLGNCNKLTKAILHAKTNAYSVFVCPFRQVSRKESRGNRNIIQFADGHGPPTSETAYPDAQYPTPVSNPSPTPKFLVAPPVLAFSLLVCISYAKPPPLFCCSSGERREEEKKRRKGARGGLYQAQARTWRSHREPLFSGSNTSSDKCER</sequence>
<evidence type="ECO:0000313" key="3">
    <source>
        <dbReference type="Proteomes" id="UP000024376"/>
    </source>
</evidence>
<dbReference type="KEGG" id="trr:M419DRAFT_121545"/>
<name>A0A024SMG8_HYPJR</name>
<feature type="region of interest" description="Disordered" evidence="1">
    <location>
        <begin position="118"/>
        <end position="141"/>
    </location>
</feature>
<protein>
    <submittedName>
        <fullName evidence="2">Uncharacterized protein</fullName>
    </submittedName>
</protein>
<dbReference type="Proteomes" id="UP000024376">
    <property type="component" value="Unassembled WGS sequence"/>
</dbReference>
<organism evidence="2 3">
    <name type="scientific">Hypocrea jecorina (strain ATCC 56765 / BCRC 32924 / NRRL 11460 / Rut C-30)</name>
    <name type="common">Trichoderma reesei</name>
    <dbReference type="NCBI Taxonomy" id="1344414"/>
    <lineage>
        <taxon>Eukaryota</taxon>
        <taxon>Fungi</taxon>
        <taxon>Dikarya</taxon>
        <taxon>Ascomycota</taxon>
        <taxon>Pezizomycotina</taxon>
        <taxon>Sordariomycetes</taxon>
        <taxon>Hypocreomycetidae</taxon>
        <taxon>Hypocreales</taxon>
        <taxon>Hypocreaceae</taxon>
        <taxon>Trichoderma</taxon>
    </lineage>
</organism>
<evidence type="ECO:0000256" key="1">
    <source>
        <dbReference type="SAM" id="MobiDB-lite"/>
    </source>
</evidence>
<gene>
    <name evidence="2" type="ORF">M419DRAFT_121545</name>
</gene>
<dbReference type="EMBL" id="KI911139">
    <property type="protein sequence ID" value="ETS06480.1"/>
    <property type="molecule type" value="Genomic_DNA"/>
</dbReference>
<proteinExistence type="predicted"/>
<accession>A0A024SMG8</accession>
<dbReference type="HOGENOM" id="CLU_1631133_0_0_1"/>
<evidence type="ECO:0000313" key="2">
    <source>
        <dbReference type="EMBL" id="ETS06480.1"/>
    </source>
</evidence>
<dbReference type="AlphaFoldDB" id="A0A024SMG8"/>
<reference evidence="3" key="1">
    <citation type="journal article" date="2013" name="Ind. Biotechnol.">
        <title>Comparative genomics analysis of Trichoderma reesei strains.</title>
        <authorList>
            <person name="Koike H."/>
            <person name="Aerts A."/>
            <person name="LaButti K."/>
            <person name="Grigoriev I.V."/>
            <person name="Baker S.E."/>
        </authorList>
    </citation>
    <scope>NUCLEOTIDE SEQUENCE [LARGE SCALE GENOMIC DNA]</scope>
    <source>
        <strain evidence="3">ATCC 56765 / BCRC 32924 / NRRL 11460 / Rut C-30</strain>
    </source>
</reference>
<feature type="non-terminal residue" evidence="2">
    <location>
        <position position="1"/>
    </location>
</feature>